<accession>A0A9P9IAU5</accession>
<gene>
    <name evidence="5" type="ORF">B0J11DRAFT_542304</name>
</gene>
<keyword evidence="4" id="KW-1133">Transmembrane helix</keyword>
<dbReference type="PRINTS" id="PR00081">
    <property type="entry name" value="GDHRDH"/>
</dbReference>
<keyword evidence="4" id="KW-0812">Transmembrane</keyword>
<organism evidence="5 6">
    <name type="scientific">Dendryphion nanum</name>
    <dbReference type="NCBI Taxonomy" id="256645"/>
    <lineage>
        <taxon>Eukaryota</taxon>
        <taxon>Fungi</taxon>
        <taxon>Dikarya</taxon>
        <taxon>Ascomycota</taxon>
        <taxon>Pezizomycotina</taxon>
        <taxon>Dothideomycetes</taxon>
        <taxon>Pleosporomycetidae</taxon>
        <taxon>Pleosporales</taxon>
        <taxon>Torulaceae</taxon>
        <taxon>Dendryphion</taxon>
    </lineage>
</organism>
<reference evidence="5" key="1">
    <citation type="journal article" date="2021" name="Nat. Commun.">
        <title>Genetic determinants of endophytism in the Arabidopsis root mycobiome.</title>
        <authorList>
            <person name="Mesny F."/>
            <person name="Miyauchi S."/>
            <person name="Thiergart T."/>
            <person name="Pickel B."/>
            <person name="Atanasova L."/>
            <person name="Karlsson M."/>
            <person name="Huettel B."/>
            <person name="Barry K.W."/>
            <person name="Haridas S."/>
            <person name="Chen C."/>
            <person name="Bauer D."/>
            <person name="Andreopoulos W."/>
            <person name="Pangilinan J."/>
            <person name="LaButti K."/>
            <person name="Riley R."/>
            <person name="Lipzen A."/>
            <person name="Clum A."/>
            <person name="Drula E."/>
            <person name="Henrissat B."/>
            <person name="Kohler A."/>
            <person name="Grigoriev I.V."/>
            <person name="Martin F.M."/>
            <person name="Hacquard S."/>
        </authorList>
    </citation>
    <scope>NUCLEOTIDE SEQUENCE</scope>
    <source>
        <strain evidence="5">MPI-CAGE-CH-0243</strain>
    </source>
</reference>
<name>A0A9P9IAU5_9PLEO</name>
<sequence>MSYTTDKLRNKRIVVVGGSSGIGFGAAQAFLLNGANVTIISSSSDRIQKAVETLKSTTSSSTVDGRVGDVRDEVAFTKLLLELAPVDHLVFSSVDKIIRGPLATLDLNDAKHLFGVKFWGSVVVGKAVLANEIIKPGGSLTLTSGTAGIKPGKGAAVGGALNGGVLSLTKGLASDLADKKIRVNTVVPGLVKTELWDKIWEEDKKKALVASGEGLPVGFVAEPQDIAEAYVYLVRADYATGTLVEIDGGKLLQ</sequence>
<evidence type="ECO:0000256" key="3">
    <source>
        <dbReference type="ARBA" id="ARBA00023002"/>
    </source>
</evidence>
<dbReference type="OrthoDB" id="294295at2759"/>
<feature type="transmembrane region" description="Helical" evidence="4">
    <location>
        <begin position="12"/>
        <end position="32"/>
    </location>
</feature>
<dbReference type="InterPro" id="IPR057571">
    <property type="entry name" value="SDR_PhqE-like"/>
</dbReference>
<comment type="caution">
    <text evidence="5">The sequence shown here is derived from an EMBL/GenBank/DDBJ whole genome shotgun (WGS) entry which is preliminary data.</text>
</comment>
<evidence type="ECO:0000313" key="5">
    <source>
        <dbReference type="EMBL" id="KAH7112924.1"/>
    </source>
</evidence>
<comment type="similarity">
    <text evidence="1">Belongs to the short-chain dehydrogenases/reductases (SDR) family.</text>
</comment>
<dbReference type="Pfam" id="PF23441">
    <property type="entry name" value="SDR"/>
    <property type="match status" value="1"/>
</dbReference>
<dbReference type="SUPFAM" id="SSF51735">
    <property type="entry name" value="NAD(P)-binding Rossmann-fold domains"/>
    <property type="match status" value="1"/>
</dbReference>
<dbReference type="GO" id="GO:0016491">
    <property type="term" value="F:oxidoreductase activity"/>
    <property type="evidence" value="ECO:0007669"/>
    <property type="project" value="UniProtKB-KW"/>
</dbReference>
<dbReference type="PANTHER" id="PTHR43477:SF1">
    <property type="entry name" value="DIHYDROANTICAPSIN 7-DEHYDROGENASE"/>
    <property type="match status" value="1"/>
</dbReference>
<evidence type="ECO:0000256" key="4">
    <source>
        <dbReference type="SAM" id="Phobius"/>
    </source>
</evidence>
<evidence type="ECO:0000256" key="2">
    <source>
        <dbReference type="ARBA" id="ARBA00022857"/>
    </source>
</evidence>
<dbReference type="InterPro" id="IPR036291">
    <property type="entry name" value="NAD(P)-bd_dom_sf"/>
</dbReference>
<dbReference type="PANTHER" id="PTHR43477">
    <property type="entry name" value="DIHYDROANTICAPSIN 7-DEHYDROGENASE"/>
    <property type="match status" value="1"/>
</dbReference>
<dbReference type="AlphaFoldDB" id="A0A9P9IAU5"/>
<keyword evidence="3" id="KW-0560">Oxidoreductase</keyword>
<evidence type="ECO:0000313" key="6">
    <source>
        <dbReference type="Proteomes" id="UP000700596"/>
    </source>
</evidence>
<keyword evidence="6" id="KW-1185">Reference proteome</keyword>
<evidence type="ECO:0000256" key="1">
    <source>
        <dbReference type="ARBA" id="ARBA00006484"/>
    </source>
</evidence>
<dbReference type="Proteomes" id="UP000700596">
    <property type="component" value="Unassembled WGS sequence"/>
</dbReference>
<proteinExistence type="inferred from homology"/>
<dbReference type="EMBL" id="JAGMWT010000020">
    <property type="protein sequence ID" value="KAH7112924.1"/>
    <property type="molecule type" value="Genomic_DNA"/>
</dbReference>
<keyword evidence="4" id="KW-0472">Membrane</keyword>
<keyword evidence="2" id="KW-0521">NADP</keyword>
<dbReference type="InterPro" id="IPR051122">
    <property type="entry name" value="SDR_DHRS6-like"/>
</dbReference>
<dbReference type="Gene3D" id="3.40.50.720">
    <property type="entry name" value="NAD(P)-binding Rossmann-like Domain"/>
    <property type="match status" value="1"/>
</dbReference>
<dbReference type="CDD" id="cd05233">
    <property type="entry name" value="SDR_c"/>
    <property type="match status" value="1"/>
</dbReference>
<dbReference type="InterPro" id="IPR002347">
    <property type="entry name" value="SDR_fam"/>
</dbReference>
<protein>
    <submittedName>
        <fullName evidence="5">Oxidoreductase</fullName>
    </submittedName>
</protein>